<evidence type="ECO:0000256" key="4">
    <source>
        <dbReference type="PROSITE-ProRule" id="PRU00134"/>
    </source>
</evidence>
<accession>A0A3M7H7R4</accession>
<keyword evidence="3" id="KW-0862">Zinc</keyword>
<evidence type="ECO:0000313" key="7">
    <source>
        <dbReference type="EMBL" id="RMZ23392.1"/>
    </source>
</evidence>
<keyword evidence="2 4" id="KW-0863">Zinc-finger</keyword>
<dbReference type="EMBL" id="QWIT01000488">
    <property type="protein sequence ID" value="RMZ23392.1"/>
    <property type="molecule type" value="Genomic_DNA"/>
</dbReference>
<name>A0A3M7H7R4_HORWE</name>
<evidence type="ECO:0000313" key="6">
    <source>
        <dbReference type="EMBL" id="RMZ09344.1"/>
    </source>
</evidence>
<evidence type="ECO:0000256" key="1">
    <source>
        <dbReference type="ARBA" id="ARBA00022723"/>
    </source>
</evidence>
<dbReference type="OrthoDB" id="341421at2759"/>
<keyword evidence="1" id="KW-0479">Metal-binding</keyword>
<reference evidence="8 9" key="1">
    <citation type="journal article" date="2018" name="BMC Genomics">
        <title>Genomic evidence for intraspecific hybridization in a clonal and extremely halotolerant yeast.</title>
        <authorList>
            <person name="Gostincar C."/>
            <person name="Stajich J.E."/>
            <person name="Zupancic J."/>
            <person name="Zalar P."/>
            <person name="Gunde-Cimerman N."/>
        </authorList>
    </citation>
    <scope>NUCLEOTIDE SEQUENCE [LARGE SCALE GENOMIC DNA]</scope>
    <source>
        <strain evidence="7 9">EXF-120</strain>
        <strain evidence="6 8">EXF-562</strain>
    </source>
</reference>
<gene>
    <name evidence="7" type="ORF">D0859_12569</name>
    <name evidence="6" type="ORF">D0860_04294</name>
</gene>
<dbReference type="InterPro" id="IPR002893">
    <property type="entry name" value="Znf_MYND"/>
</dbReference>
<dbReference type="GO" id="GO:0008270">
    <property type="term" value="F:zinc ion binding"/>
    <property type="evidence" value="ECO:0007669"/>
    <property type="project" value="UniProtKB-KW"/>
</dbReference>
<dbReference type="PROSITE" id="PS01360">
    <property type="entry name" value="ZF_MYND_1"/>
    <property type="match status" value="1"/>
</dbReference>
<evidence type="ECO:0000313" key="8">
    <source>
        <dbReference type="Proteomes" id="UP000280598"/>
    </source>
</evidence>
<proteinExistence type="predicted"/>
<dbReference type="AlphaFoldDB" id="A0A3M7H7R4"/>
<feature type="domain" description="MYND-type" evidence="5">
    <location>
        <begin position="204"/>
        <end position="246"/>
    </location>
</feature>
<dbReference type="SUPFAM" id="SSF144232">
    <property type="entry name" value="HIT/MYND zinc finger-like"/>
    <property type="match status" value="1"/>
</dbReference>
<dbReference type="PROSITE" id="PS50865">
    <property type="entry name" value="ZF_MYND_2"/>
    <property type="match status" value="1"/>
</dbReference>
<dbReference type="Proteomes" id="UP000280598">
    <property type="component" value="Unassembled WGS sequence"/>
</dbReference>
<dbReference type="Gene3D" id="6.10.140.2220">
    <property type="match status" value="1"/>
</dbReference>
<evidence type="ECO:0000313" key="9">
    <source>
        <dbReference type="Proteomes" id="UP000281677"/>
    </source>
</evidence>
<protein>
    <recommendedName>
        <fullName evidence="5">MYND-type domain-containing protein</fullName>
    </recommendedName>
</protein>
<comment type="caution">
    <text evidence="6">The sequence shown here is derived from an EMBL/GenBank/DDBJ whole genome shotgun (WGS) entry which is preliminary data.</text>
</comment>
<dbReference type="Pfam" id="PF01753">
    <property type="entry name" value="zf-MYND"/>
    <property type="match status" value="1"/>
</dbReference>
<dbReference type="Proteomes" id="UP000281677">
    <property type="component" value="Unassembled WGS sequence"/>
</dbReference>
<evidence type="ECO:0000256" key="2">
    <source>
        <dbReference type="ARBA" id="ARBA00022771"/>
    </source>
</evidence>
<sequence>MDAWGLGLFQSFLDLDLIFEFDHELGLYELARKAEEHDGAESNSRIYSIKANLCYPKEAVDSAKKLLENGRLAELVARYEAKMQTGDDSDVMPPGYKLSIIGACAMTLGCHLEPSFINLLKRIYPKNLQMPDSNMQMTKALFGPNGYTNGVSYDFGGKSFKETMNSGGPPKDVQAQFGLPPWFGPARKMRSPTYTEPQYPDDVCGGCGKDENAGMGPLMKCACCKNRVYCSKECQKYHWKWHKVICRPA</sequence>
<evidence type="ECO:0000259" key="5">
    <source>
        <dbReference type="PROSITE" id="PS50865"/>
    </source>
</evidence>
<dbReference type="EMBL" id="QWIS01000075">
    <property type="protein sequence ID" value="RMZ09344.1"/>
    <property type="molecule type" value="Genomic_DNA"/>
</dbReference>
<organism evidence="6 8">
    <name type="scientific">Hortaea werneckii</name>
    <name type="common">Black yeast</name>
    <name type="synonym">Cladosporium werneckii</name>
    <dbReference type="NCBI Taxonomy" id="91943"/>
    <lineage>
        <taxon>Eukaryota</taxon>
        <taxon>Fungi</taxon>
        <taxon>Dikarya</taxon>
        <taxon>Ascomycota</taxon>
        <taxon>Pezizomycotina</taxon>
        <taxon>Dothideomycetes</taxon>
        <taxon>Dothideomycetidae</taxon>
        <taxon>Mycosphaerellales</taxon>
        <taxon>Teratosphaeriaceae</taxon>
        <taxon>Hortaea</taxon>
    </lineage>
</organism>
<evidence type="ECO:0000256" key="3">
    <source>
        <dbReference type="ARBA" id="ARBA00022833"/>
    </source>
</evidence>